<comment type="subcellular location">
    <subcellularLocation>
        <location evidence="1">Cell membrane</location>
        <topology evidence="1">Single-pass membrane protein</topology>
    </subcellularLocation>
</comment>
<dbReference type="Pfam" id="PF00430">
    <property type="entry name" value="ATP-synt_B"/>
    <property type="match status" value="1"/>
</dbReference>
<evidence type="ECO:0000313" key="14">
    <source>
        <dbReference type="EMBL" id="MDD9205513.1"/>
    </source>
</evidence>
<dbReference type="InterPro" id="IPR028987">
    <property type="entry name" value="ATP_synth_B-like_membr_sf"/>
</dbReference>
<gene>
    <name evidence="14" type="ORF">PU560_03395</name>
</gene>
<keyword evidence="4 12" id="KW-0812">Transmembrane</keyword>
<dbReference type="SUPFAM" id="SSF81573">
    <property type="entry name" value="F1F0 ATP synthase subunit B, membrane domain"/>
    <property type="match status" value="1"/>
</dbReference>
<evidence type="ECO:0000256" key="2">
    <source>
        <dbReference type="ARBA" id="ARBA00022448"/>
    </source>
</evidence>
<dbReference type="Gene3D" id="1.20.5.620">
    <property type="entry name" value="F1F0 ATP synthase subunit B, membrane domain"/>
    <property type="match status" value="1"/>
</dbReference>
<comment type="function">
    <text evidence="10">F(1)F(0) ATP synthase produces ATP from ADP in the presence of a proton or sodium gradient. F-type ATPases consist of two structural domains, F(1) containing the extramembraneous catalytic core and F(0) containing the membrane proton channel, linked together by a central stalk and a peripheral stalk. During catalysis, ATP synthesis in the catalytic domain of F(1) is coupled via a rotary mechanism of the central stalk subunits to proton translocation.</text>
</comment>
<evidence type="ECO:0000256" key="13">
    <source>
        <dbReference type="SAM" id="MobiDB-lite"/>
    </source>
</evidence>
<accession>A0ABT5TUZ8</accession>
<evidence type="ECO:0000256" key="6">
    <source>
        <dbReference type="ARBA" id="ARBA00022989"/>
    </source>
</evidence>
<comment type="similarity">
    <text evidence="12">Belongs to the ATPase B chain family.</text>
</comment>
<reference evidence="14" key="1">
    <citation type="submission" date="2023-02" db="EMBL/GenBank/DDBJ databases">
        <title>Georgenia sp.10Sc9-8, isolated from a soil sample collected from the Taklamakan desert.</title>
        <authorList>
            <person name="Liu S."/>
        </authorList>
    </citation>
    <scope>NUCLEOTIDE SEQUENCE</scope>
    <source>
        <strain evidence="14">10Sc9-8</strain>
    </source>
</reference>
<evidence type="ECO:0000256" key="12">
    <source>
        <dbReference type="RuleBase" id="RU003848"/>
    </source>
</evidence>
<organism evidence="14 15">
    <name type="scientific">Georgenia halotolerans</name>
    <dbReference type="NCBI Taxonomy" id="3028317"/>
    <lineage>
        <taxon>Bacteria</taxon>
        <taxon>Bacillati</taxon>
        <taxon>Actinomycetota</taxon>
        <taxon>Actinomycetes</taxon>
        <taxon>Micrococcales</taxon>
        <taxon>Bogoriellaceae</taxon>
        <taxon>Georgenia</taxon>
    </lineage>
</organism>
<evidence type="ECO:0000256" key="8">
    <source>
        <dbReference type="ARBA" id="ARBA00023136"/>
    </source>
</evidence>
<evidence type="ECO:0000256" key="11">
    <source>
        <dbReference type="ARBA" id="ARBA00025830"/>
    </source>
</evidence>
<sequence>ARRESAAIRERAGEEGKQIVAEAQRKAQAEAERISANAQRQIEADRQAAQISLRSDVGMLATELASRIVGESLTDQALQSRVIDRFLDDLDGQVAGDRSGAGTREA</sequence>
<keyword evidence="6" id="KW-1133">Transmembrane helix</keyword>
<dbReference type="InterPro" id="IPR002146">
    <property type="entry name" value="ATP_synth_b/b'su_bac/chlpt"/>
</dbReference>
<dbReference type="EMBL" id="JARACI010000527">
    <property type="protein sequence ID" value="MDD9205513.1"/>
    <property type="molecule type" value="Genomic_DNA"/>
</dbReference>
<comment type="caution">
    <text evidence="14">The sequence shown here is derived from an EMBL/GenBank/DDBJ whole genome shotgun (WGS) entry which is preliminary data.</text>
</comment>
<evidence type="ECO:0000256" key="10">
    <source>
        <dbReference type="ARBA" id="ARBA00025198"/>
    </source>
</evidence>
<name>A0ABT5TUZ8_9MICO</name>
<keyword evidence="2 12" id="KW-0813">Transport</keyword>
<evidence type="ECO:0000256" key="3">
    <source>
        <dbReference type="ARBA" id="ARBA00022547"/>
    </source>
</evidence>
<evidence type="ECO:0000256" key="9">
    <source>
        <dbReference type="ARBA" id="ARBA00023310"/>
    </source>
</evidence>
<keyword evidence="5 12" id="KW-0375">Hydrogen ion transport</keyword>
<evidence type="ECO:0000313" key="15">
    <source>
        <dbReference type="Proteomes" id="UP001165561"/>
    </source>
</evidence>
<feature type="region of interest" description="Disordered" evidence="13">
    <location>
        <begin position="1"/>
        <end position="23"/>
    </location>
</feature>
<keyword evidence="9" id="KW-0066">ATP synthesis</keyword>
<evidence type="ECO:0000256" key="7">
    <source>
        <dbReference type="ARBA" id="ARBA00023065"/>
    </source>
</evidence>
<evidence type="ECO:0000256" key="1">
    <source>
        <dbReference type="ARBA" id="ARBA00004162"/>
    </source>
</evidence>
<proteinExistence type="inferred from homology"/>
<dbReference type="CDD" id="cd06503">
    <property type="entry name" value="ATP-synt_Fo_b"/>
    <property type="match status" value="1"/>
</dbReference>
<dbReference type="Proteomes" id="UP001165561">
    <property type="component" value="Unassembled WGS sequence"/>
</dbReference>
<protein>
    <submittedName>
        <fullName evidence="14">F0F1 ATP synthase subunit B</fullName>
    </submittedName>
</protein>
<keyword evidence="7 12" id="KW-0406">Ion transport</keyword>
<keyword evidence="3 12" id="KW-0138">CF(0)</keyword>
<comment type="subunit">
    <text evidence="11">F-type ATPases have 2 components, F(1) - the catalytic core - and F(0) - the membrane proton channel. F(1) has five subunits: alpha(3), beta(3), gamma(1), delta(1), epsilon(1). F(0) has three main subunits: a(1), b(2) and c(10-14). The alpha and beta chains form an alternating ring which encloses part of the gamma chain. F(1) is attached to F(0) by a central stalk formed by the gamma and epsilon chains, while a peripheral stalk is formed by the delta and b chains.</text>
</comment>
<keyword evidence="15" id="KW-1185">Reference proteome</keyword>
<feature type="non-terminal residue" evidence="14">
    <location>
        <position position="1"/>
    </location>
</feature>
<evidence type="ECO:0000256" key="4">
    <source>
        <dbReference type="ARBA" id="ARBA00022692"/>
    </source>
</evidence>
<evidence type="ECO:0000256" key="5">
    <source>
        <dbReference type="ARBA" id="ARBA00022781"/>
    </source>
</evidence>
<keyword evidence="8" id="KW-0472">Membrane</keyword>